<evidence type="ECO:0000313" key="10">
    <source>
        <dbReference type="EMBL" id="MDG0862684.1"/>
    </source>
</evidence>
<dbReference type="Gene3D" id="3.30.70.270">
    <property type="match status" value="1"/>
</dbReference>
<sequence>MRIGDKNTGPEKINTAAWAAAAMVLSIGLTLTAGAVLWQQQSSDKEARLLLDHQTELLQDDIAERFTLPIYGLKGARGMMAAMRGPVGRAPFAAYVASRDLPGEFPGARGFGVIQSVLRHDLPAFIKAQREDGEPDFDVHGKGGAEQLFVVTQVEPKSRNAPAWGLDVGGDPVRRQAIERAIASGEATLSAPVTLAQDENAGAGFLMLVPVFRDAPGSSLAGKRPKALQGLLFAPLIAQELLKGGADAAAVLLDIDLAVRNADGGLTPLLAARGGELIDVAKAAGRTFTNGPVLTSRHFDVAGREFVLETTLSPATARRLLQLSGLWVVTGGALLSLLAAFTVFLLSAGRARAEALAQGMTADLQRLAMVASRTTNAVVITDAQHRITWVNEGFTRITGYGADEVLGQKPGDLLQFEGSDPQTVQTMRAALAARRGCHVELLNRGKNGRQYWLDIEIQPLQDDAGALTGFMAIESDISERKHAEQALAHERNRYAGILGAQTELICRFEPDGRLTFVNEAFCRFFGVQAEAVVGHTWAPMVHPDDLDRVQREVAALRPDHSTVVIENRVHLANGDMRWGQFVNRGFFDARGQLIETQSVGRDITERKELEAQIHEARASLQDLYDNAPCAYCALDAEGRFISVNTLGLSWTGCSAEDLIGRLGLADFFDAEGRASFAANFPRFKRDGRVSGLEFELIGRHGRTRRVSLSATAVYDADGRFVRSRSVMFDITETHRIRQQLHQLNIDQRAMLESDLVGIVKVKGRQALWHNGALERMFGYDEGELRGHHARMLYPDDESFQALGARAYPQLKAGRRFRTQQQMRRKDGTLIWVDMAGIELPAASGDRSGESLWMMLDITQSKAYEARMEHAALHDALTGLPNRMLLADRLRQAIHAADRSGHVFALAYLDLNGFKQINDTHGHDAGDEVLKAVAARLQAGLRAGDTVARLGGDEFVVLLTPMHAAAEAEPALNRLLDALVQPIPLSSGVQVAVGSSLGLAHFPVDGRSADALMRRADEAMFANKRAGRTRTG</sequence>
<accession>A0A9X4LGS1</accession>
<evidence type="ECO:0000256" key="4">
    <source>
        <dbReference type="ARBA" id="ARBA00023136"/>
    </source>
</evidence>
<dbReference type="CDD" id="cd01949">
    <property type="entry name" value="GGDEF"/>
    <property type="match status" value="1"/>
</dbReference>
<dbReference type="Gene3D" id="3.30.450.20">
    <property type="entry name" value="PAS domain"/>
    <property type="match status" value="4"/>
</dbReference>
<dbReference type="InterPro" id="IPR052155">
    <property type="entry name" value="Biofilm_reg_signaling"/>
</dbReference>
<evidence type="ECO:0000256" key="1">
    <source>
        <dbReference type="ARBA" id="ARBA00004370"/>
    </source>
</evidence>
<evidence type="ECO:0000259" key="7">
    <source>
        <dbReference type="PROSITE" id="PS50113"/>
    </source>
</evidence>
<feature type="domain" description="CHASE" evidence="8">
    <location>
        <begin position="149"/>
        <end position="232"/>
    </location>
</feature>
<feature type="domain" description="PAC" evidence="7">
    <location>
        <begin position="563"/>
        <end position="615"/>
    </location>
</feature>
<dbReference type="SUPFAM" id="SSF55785">
    <property type="entry name" value="PYP-like sensor domain (PAS domain)"/>
    <property type="match status" value="4"/>
</dbReference>
<feature type="domain" description="PAS" evidence="6">
    <location>
        <begin position="490"/>
        <end position="553"/>
    </location>
</feature>
<dbReference type="RefSeq" id="WP_268151809.1">
    <property type="nucleotide sequence ID" value="NZ_JAPPUW010000013.1"/>
</dbReference>
<dbReference type="SMART" id="SM01079">
    <property type="entry name" value="CHASE"/>
    <property type="match status" value="1"/>
</dbReference>
<dbReference type="InterPro" id="IPR001610">
    <property type="entry name" value="PAC"/>
</dbReference>
<feature type="domain" description="GGDEF" evidence="9">
    <location>
        <begin position="901"/>
        <end position="1031"/>
    </location>
</feature>
<dbReference type="Gene3D" id="3.30.450.350">
    <property type="entry name" value="CHASE domain"/>
    <property type="match status" value="1"/>
</dbReference>
<keyword evidence="3 5" id="KW-1133">Transmembrane helix</keyword>
<dbReference type="InterPro" id="IPR013656">
    <property type="entry name" value="PAS_4"/>
</dbReference>
<name>A0A9X4LGS1_9BURK</name>
<dbReference type="InterPro" id="IPR000014">
    <property type="entry name" value="PAS"/>
</dbReference>
<dbReference type="InterPro" id="IPR006189">
    <property type="entry name" value="CHASE_dom"/>
</dbReference>
<feature type="transmembrane region" description="Helical" evidence="5">
    <location>
        <begin position="326"/>
        <end position="346"/>
    </location>
</feature>
<dbReference type="PANTHER" id="PTHR44757:SF2">
    <property type="entry name" value="BIOFILM ARCHITECTURE MAINTENANCE PROTEIN MBAA"/>
    <property type="match status" value="1"/>
</dbReference>
<feature type="domain" description="PAS" evidence="6">
    <location>
        <begin position="363"/>
        <end position="408"/>
    </location>
</feature>
<dbReference type="Pfam" id="PF00990">
    <property type="entry name" value="GGDEF"/>
    <property type="match status" value="1"/>
</dbReference>
<comment type="subcellular location">
    <subcellularLocation>
        <location evidence="1">Membrane</location>
    </subcellularLocation>
</comment>
<gene>
    <name evidence="10" type="ORF">EXJ73_09410</name>
</gene>
<dbReference type="InterPro" id="IPR042240">
    <property type="entry name" value="CHASE_sf"/>
</dbReference>
<evidence type="ECO:0000256" key="5">
    <source>
        <dbReference type="SAM" id="Phobius"/>
    </source>
</evidence>
<dbReference type="InterPro" id="IPR013655">
    <property type="entry name" value="PAS_fold_3"/>
</dbReference>
<dbReference type="SMART" id="SM00091">
    <property type="entry name" value="PAS"/>
    <property type="match status" value="4"/>
</dbReference>
<keyword evidence="2 5" id="KW-0812">Transmembrane</keyword>
<feature type="domain" description="PAC" evidence="7">
    <location>
        <begin position="690"/>
        <end position="742"/>
    </location>
</feature>
<dbReference type="InterPro" id="IPR000700">
    <property type="entry name" value="PAS-assoc_C"/>
</dbReference>
<dbReference type="Pfam" id="PF08448">
    <property type="entry name" value="PAS_4"/>
    <property type="match status" value="2"/>
</dbReference>
<feature type="domain" description="PAC" evidence="7">
    <location>
        <begin position="435"/>
        <end position="489"/>
    </location>
</feature>
<protein>
    <submittedName>
        <fullName evidence="10">PAS domain S-box protein</fullName>
    </submittedName>
</protein>
<dbReference type="NCBIfam" id="TIGR00254">
    <property type="entry name" value="GGDEF"/>
    <property type="match status" value="1"/>
</dbReference>
<dbReference type="SMART" id="SM00086">
    <property type="entry name" value="PAC"/>
    <property type="match status" value="4"/>
</dbReference>
<reference evidence="10" key="1">
    <citation type="submission" date="2019-02" db="EMBL/GenBank/DDBJ databases">
        <title>Draft genome of the type strain Pelomonas aquatica CCUG 52575T.</title>
        <authorList>
            <person name="Gomila M."/>
            <person name="Lalucat J."/>
        </authorList>
    </citation>
    <scope>NUCLEOTIDE SEQUENCE</scope>
    <source>
        <strain evidence="10">CCUG 52575</strain>
    </source>
</reference>
<dbReference type="SMART" id="SM00267">
    <property type="entry name" value="GGDEF"/>
    <property type="match status" value="1"/>
</dbReference>
<feature type="domain" description="PAS" evidence="6">
    <location>
        <begin position="616"/>
        <end position="687"/>
    </location>
</feature>
<dbReference type="NCBIfam" id="TIGR00229">
    <property type="entry name" value="sensory_box"/>
    <property type="match status" value="4"/>
</dbReference>
<dbReference type="PROSITE" id="PS50112">
    <property type="entry name" value="PAS"/>
    <property type="match status" value="3"/>
</dbReference>
<dbReference type="InterPro" id="IPR029787">
    <property type="entry name" value="Nucleotide_cyclase"/>
</dbReference>
<comment type="caution">
    <text evidence="10">The sequence shown here is derived from an EMBL/GenBank/DDBJ whole genome shotgun (WGS) entry which is preliminary data.</text>
</comment>
<dbReference type="EMBL" id="SGUG01000011">
    <property type="protein sequence ID" value="MDG0862684.1"/>
    <property type="molecule type" value="Genomic_DNA"/>
</dbReference>
<organism evidence="10 11">
    <name type="scientific">Pelomonas aquatica</name>
    <dbReference type="NCBI Taxonomy" id="431058"/>
    <lineage>
        <taxon>Bacteria</taxon>
        <taxon>Pseudomonadati</taxon>
        <taxon>Pseudomonadota</taxon>
        <taxon>Betaproteobacteria</taxon>
        <taxon>Burkholderiales</taxon>
        <taxon>Sphaerotilaceae</taxon>
        <taxon>Roseateles</taxon>
    </lineage>
</organism>
<dbReference type="GO" id="GO:0007165">
    <property type="term" value="P:signal transduction"/>
    <property type="evidence" value="ECO:0007669"/>
    <property type="project" value="UniProtKB-ARBA"/>
</dbReference>
<dbReference type="CDD" id="cd00130">
    <property type="entry name" value="PAS"/>
    <property type="match status" value="4"/>
</dbReference>
<dbReference type="GO" id="GO:0016020">
    <property type="term" value="C:membrane"/>
    <property type="evidence" value="ECO:0007669"/>
    <property type="project" value="UniProtKB-SubCell"/>
</dbReference>
<dbReference type="AlphaFoldDB" id="A0A9X4LGS1"/>
<dbReference type="PROSITE" id="PS50113">
    <property type="entry name" value="PAC"/>
    <property type="match status" value="3"/>
</dbReference>
<evidence type="ECO:0000313" key="11">
    <source>
        <dbReference type="Proteomes" id="UP001152766"/>
    </source>
</evidence>
<dbReference type="PANTHER" id="PTHR44757">
    <property type="entry name" value="DIGUANYLATE CYCLASE DGCP"/>
    <property type="match status" value="1"/>
</dbReference>
<dbReference type="SUPFAM" id="SSF55073">
    <property type="entry name" value="Nucleotide cyclase"/>
    <property type="match status" value="1"/>
</dbReference>
<dbReference type="InterPro" id="IPR043128">
    <property type="entry name" value="Rev_trsase/Diguanyl_cyclase"/>
</dbReference>
<dbReference type="GO" id="GO:0003824">
    <property type="term" value="F:catalytic activity"/>
    <property type="evidence" value="ECO:0007669"/>
    <property type="project" value="UniProtKB-ARBA"/>
</dbReference>
<evidence type="ECO:0000256" key="3">
    <source>
        <dbReference type="ARBA" id="ARBA00022989"/>
    </source>
</evidence>
<dbReference type="PROSITE" id="PS50839">
    <property type="entry name" value="CHASE"/>
    <property type="match status" value="1"/>
</dbReference>
<dbReference type="Pfam" id="PF13426">
    <property type="entry name" value="PAS_9"/>
    <property type="match status" value="1"/>
</dbReference>
<dbReference type="InterPro" id="IPR035965">
    <property type="entry name" value="PAS-like_dom_sf"/>
</dbReference>
<proteinExistence type="predicted"/>
<dbReference type="Pfam" id="PF08447">
    <property type="entry name" value="PAS_3"/>
    <property type="match status" value="1"/>
</dbReference>
<dbReference type="Proteomes" id="UP001152766">
    <property type="component" value="Unassembled WGS sequence"/>
</dbReference>
<evidence type="ECO:0000259" key="8">
    <source>
        <dbReference type="PROSITE" id="PS50839"/>
    </source>
</evidence>
<dbReference type="PROSITE" id="PS50887">
    <property type="entry name" value="GGDEF"/>
    <property type="match status" value="1"/>
</dbReference>
<evidence type="ECO:0000259" key="9">
    <source>
        <dbReference type="PROSITE" id="PS50887"/>
    </source>
</evidence>
<dbReference type="Pfam" id="PF03924">
    <property type="entry name" value="CHASE"/>
    <property type="match status" value="1"/>
</dbReference>
<evidence type="ECO:0000259" key="6">
    <source>
        <dbReference type="PROSITE" id="PS50112"/>
    </source>
</evidence>
<dbReference type="InterPro" id="IPR000160">
    <property type="entry name" value="GGDEF_dom"/>
</dbReference>
<keyword evidence="11" id="KW-1185">Reference proteome</keyword>
<evidence type="ECO:0000256" key="2">
    <source>
        <dbReference type="ARBA" id="ARBA00022692"/>
    </source>
</evidence>
<feature type="transmembrane region" description="Helical" evidence="5">
    <location>
        <begin position="16"/>
        <end position="38"/>
    </location>
</feature>
<keyword evidence="4 5" id="KW-0472">Membrane</keyword>